<comment type="caution">
    <text evidence="1">The sequence shown here is derived from an EMBL/GenBank/DDBJ whole genome shotgun (WGS) entry which is preliminary data.</text>
</comment>
<dbReference type="Proteomes" id="UP000054564">
    <property type="component" value="Unassembled WGS sequence"/>
</dbReference>
<keyword evidence="2" id="KW-1185">Reference proteome</keyword>
<sequence length="123" mass="13617">MEFGWRGQGSEHPSTIFDPSAEVAQTSLPPISNEPLAIGCPELVDNWIETAVLTPQVQAVFRGATTENQGRIFAKWALEACVKFDFSGNSKAAWLRGLATDYQRSVGVHKMRSLLLATEQYYL</sequence>
<dbReference type="AlphaFoldDB" id="A0A0L0V764"/>
<dbReference type="EMBL" id="AJIL01000104">
    <property type="protein sequence ID" value="KNE95016.1"/>
    <property type="molecule type" value="Genomic_DNA"/>
</dbReference>
<protein>
    <submittedName>
        <fullName evidence="1">Uncharacterized protein</fullName>
    </submittedName>
</protein>
<proteinExistence type="predicted"/>
<reference evidence="2" key="1">
    <citation type="submission" date="2014-03" db="EMBL/GenBank/DDBJ databases">
        <title>The Genome Sequence of Puccinia striiformis f. sp. tritici PST-78.</title>
        <authorList>
            <consortium name="The Broad Institute Genome Sequencing Platform"/>
            <person name="Cuomo C."/>
            <person name="Hulbert S."/>
            <person name="Chen X."/>
            <person name="Walker B."/>
            <person name="Young S.K."/>
            <person name="Zeng Q."/>
            <person name="Gargeya S."/>
            <person name="Fitzgerald M."/>
            <person name="Haas B."/>
            <person name="Abouelleil A."/>
            <person name="Alvarado L."/>
            <person name="Arachchi H.M."/>
            <person name="Berlin A.M."/>
            <person name="Chapman S.B."/>
            <person name="Goldberg J."/>
            <person name="Griggs A."/>
            <person name="Gujja S."/>
            <person name="Hansen M."/>
            <person name="Howarth C."/>
            <person name="Imamovic A."/>
            <person name="Larimer J."/>
            <person name="McCowan C."/>
            <person name="Montmayeur A."/>
            <person name="Murphy C."/>
            <person name="Neiman D."/>
            <person name="Pearson M."/>
            <person name="Priest M."/>
            <person name="Roberts A."/>
            <person name="Saif S."/>
            <person name="Shea T."/>
            <person name="Sisk P."/>
            <person name="Sykes S."/>
            <person name="Wortman J."/>
            <person name="Nusbaum C."/>
            <person name="Birren B."/>
        </authorList>
    </citation>
    <scope>NUCLEOTIDE SEQUENCE [LARGE SCALE GENOMIC DNA]</scope>
    <source>
        <strain evidence="2">race PST-78</strain>
    </source>
</reference>
<gene>
    <name evidence="1" type="ORF">PSTG_11614</name>
</gene>
<organism evidence="1 2">
    <name type="scientific">Puccinia striiformis f. sp. tritici PST-78</name>
    <dbReference type="NCBI Taxonomy" id="1165861"/>
    <lineage>
        <taxon>Eukaryota</taxon>
        <taxon>Fungi</taxon>
        <taxon>Dikarya</taxon>
        <taxon>Basidiomycota</taxon>
        <taxon>Pucciniomycotina</taxon>
        <taxon>Pucciniomycetes</taxon>
        <taxon>Pucciniales</taxon>
        <taxon>Pucciniaceae</taxon>
        <taxon>Puccinia</taxon>
    </lineage>
</organism>
<name>A0A0L0V764_9BASI</name>
<evidence type="ECO:0000313" key="2">
    <source>
        <dbReference type="Proteomes" id="UP000054564"/>
    </source>
</evidence>
<accession>A0A0L0V764</accession>
<evidence type="ECO:0000313" key="1">
    <source>
        <dbReference type="EMBL" id="KNE95016.1"/>
    </source>
</evidence>